<dbReference type="AlphaFoldDB" id="A0A8H3FXP4"/>
<name>A0A8H3FXP4_9LECA</name>
<dbReference type="EMBL" id="CAJPDS010000052">
    <property type="protein sequence ID" value="CAF9929578.1"/>
    <property type="molecule type" value="Genomic_DNA"/>
</dbReference>
<sequence length="109" mass="11466">MAENDVNNFSSSSPHRLATLSASEALQRLTSGSPKSISTGLSRVDALLQNRVIDSSSQGSLNGGLTRGHVTEVYGPPGVGKSTFAWVLLPPHLNEGHPKTLVGRVFENG</sequence>
<protein>
    <recommendedName>
        <fullName evidence="3">RecA family profile 1 domain-containing protein</fullName>
    </recommendedName>
</protein>
<proteinExistence type="predicted"/>
<comment type="caution">
    <text evidence="1">The sequence shown here is derived from an EMBL/GenBank/DDBJ whole genome shotgun (WGS) entry which is preliminary data.</text>
</comment>
<reference evidence="1" key="1">
    <citation type="submission" date="2021-03" db="EMBL/GenBank/DDBJ databases">
        <authorList>
            <person name="Tagirdzhanova G."/>
        </authorList>
    </citation>
    <scope>NUCLEOTIDE SEQUENCE</scope>
</reference>
<evidence type="ECO:0000313" key="2">
    <source>
        <dbReference type="Proteomes" id="UP000664521"/>
    </source>
</evidence>
<dbReference type="Gene3D" id="3.40.50.300">
    <property type="entry name" value="P-loop containing nucleotide triphosphate hydrolases"/>
    <property type="match status" value="1"/>
</dbReference>
<evidence type="ECO:0008006" key="3">
    <source>
        <dbReference type="Google" id="ProtNLM"/>
    </source>
</evidence>
<keyword evidence="2" id="KW-1185">Reference proteome</keyword>
<dbReference type="Proteomes" id="UP000664521">
    <property type="component" value="Unassembled WGS sequence"/>
</dbReference>
<organism evidence="1 2">
    <name type="scientific">Heterodermia speciosa</name>
    <dbReference type="NCBI Taxonomy" id="116794"/>
    <lineage>
        <taxon>Eukaryota</taxon>
        <taxon>Fungi</taxon>
        <taxon>Dikarya</taxon>
        <taxon>Ascomycota</taxon>
        <taxon>Pezizomycotina</taxon>
        <taxon>Lecanoromycetes</taxon>
        <taxon>OSLEUM clade</taxon>
        <taxon>Lecanoromycetidae</taxon>
        <taxon>Caliciales</taxon>
        <taxon>Physciaceae</taxon>
        <taxon>Heterodermia</taxon>
    </lineage>
</organism>
<evidence type="ECO:0000313" key="1">
    <source>
        <dbReference type="EMBL" id="CAF9929578.1"/>
    </source>
</evidence>
<dbReference type="SUPFAM" id="SSF52540">
    <property type="entry name" value="P-loop containing nucleoside triphosphate hydrolases"/>
    <property type="match status" value="1"/>
</dbReference>
<accession>A0A8H3FXP4</accession>
<dbReference type="OrthoDB" id="5957327at2759"/>
<dbReference type="InterPro" id="IPR027417">
    <property type="entry name" value="P-loop_NTPase"/>
</dbReference>
<gene>
    <name evidence="1" type="ORF">HETSPECPRED_007405</name>
</gene>